<evidence type="ECO:0000313" key="2">
    <source>
        <dbReference type="EMBL" id="CAA9321083.1"/>
    </source>
</evidence>
<organism evidence="2">
    <name type="scientific">uncultured Gemmatimonadaceae bacterium</name>
    <dbReference type="NCBI Taxonomy" id="246130"/>
    <lineage>
        <taxon>Bacteria</taxon>
        <taxon>Pseudomonadati</taxon>
        <taxon>Gemmatimonadota</taxon>
        <taxon>Gemmatimonadia</taxon>
        <taxon>Gemmatimonadales</taxon>
        <taxon>Gemmatimonadaceae</taxon>
        <taxon>environmental samples</taxon>
    </lineage>
</organism>
<sequence>EVHADDARATRDGRLPDQRLGSRRLSGPHRVHAPVQRRTHRGRRVGGRPGADPARPGEARARGQGRRAGHRRAVRGGEGVPRRLLDRGGRPARARLRAGGPGVGGAGPRRRPAQHADRGAPGDERPPSPGRV</sequence>
<reference evidence="2" key="1">
    <citation type="submission" date="2020-02" db="EMBL/GenBank/DDBJ databases">
        <authorList>
            <person name="Meier V. D."/>
        </authorList>
    </citation>
    <scope>NUCLEOTIDE SEQUENCE</scope>
    <source>
        <strain evidence="2">AVDCRST_MAG11</strain>
    </source>
</reference>
<proteinExistence type="predicted"/>
<feature type="compositionally biased region" description="Basic and acidic residues" evidence="1">
    <location>
        <begin position="1"/>
        <end position="17"/>
    </location>
</feature>
<gene>
    <name evidence="2" type="ORF">AVDCRST_MAG11-2002</name>
</gene>
<feature type="region of interest" description="Disordered" evidence="1">
    <location>
        <begin position="1"/>
        <end position="132"/>
    </location>
</feature>
<feature type="non-terminal residue" evidence="2">
    <location>
        <position position="1"/>
    </location>
</feature>
<feature type="compositionally biased region" description="Basic and acidic residues" evidence="1">
    <location>
        <begin position="114"/>
        <end position="126"/>
    </location>
</feature>
<accession>A0A6J4L2B7</accession>
<feature type="compositionally biased region" description="Basic residues" evidence="1">
    <location>
        <begin position="26"/>
        <end position="46"/>
    </location>
</feature>
<feature type="compositionally biased region" description="Basic and acidic residues" evidence="1">
    <location>
        <begin position="80"/>
        <end position="89"/>
    </location>
</feature>
<feature type="non-terminal residue" evidence="2">
    <location>
        <position position="132"/>
    </location>
</feature>
<dbReference type="AlphaFoldDB" id="A0A6J4L2B7"/>
<protein>
    <submittedName>
        <fullName evidence="2">Uncharacterized protein</fullName>
    </submittedName>
</protein>
<feature type="compositionally biased region" description="Basic residues" evidence="1">
    <location>
        <begin position="63"/>
        <end position="74"/>
    </location>
</feature>
<dbReference type="EMBL" id="CADCTU010000474">
    <property type="protein sequence ID" value="CAA9321083.1"/>
    <property type="molecule type" value="Genomic_DNA"/>
</dbReference>
<evidence type="ECO:0000256" key="1">
    <source>
        <dbReference type="SAM" id="MobiDB-lite"/>
    </source>
</evidence>
<name>A0A6J4L2B7_9BACT</name>